<dbReference type="PANTHER" id="PTHR30151:SF20">
    <property type="entry name" value="ABC TRANSPORTER PERMEASE PROTEIN HI_0355-RELATED"/>
    <property type="match status" value="1"/>
</dbReference>
<feature type="transmembrane region" description="Helical" evidence="7">
    <location>
        <begin position="78"/>
        <end position="101"/>
    </location>
</feature>
<feature type="transmembrane region" description="Helical" evidence="7">
    <location>
        <begin position="234"/>
        <end position="254"/>
    </location>
</feature>
<dbReference type="InterPro" id="IPR000515">
    <property type="entry name" value="MetI-like"/>
</dbReference>
<dbReference type="CDD" id="cd06261">
    <property type="entry name" value="TM_PBP2"/>
    <property type="match status" value="1"/>
</dbReference>
<evidence type="ECO:0000256" key="4">
    <source>
        <dbReference type="ARBA" id="ARBA00022692"/>
    </source>
</evidence>
<dbReference type="GO" id="GO:0005886">
    <property type="term" value="C:plasma membrane"/>
    <property type="evidence" value="ECO:0007669"/>
    <property type="project" value="UniProtKB-SubCell"/>
</dbReference>
<gene>
    <name evidence="9" type="ORF">RSO01_32930</name>
</gene>
<feature type="transmembrane region" description="Helical" evidence="7">
    <location>
        <begin position="183"/>
        <end position="214"/>
    </location>
</feature>
<reference evidence="9 10" key="1">
    <citation type="submission" date="2019-07" db="EMBL/GenBank/DDBJ databases">
        <title>Whole genome shotgun sequence of Reyranella soli NBRC 108950.</title>
        <authorList>
            <person name="Hosoyama A."/>
            <person name="Uohara A."/>
            <person name="Ohji S."/>
            <person name="Ichikawa N."/>
        </authorList>
    </citation>
    <scope>NUCLEOTIDE SEQUENCE [LARGE SCALE GENOMIC DNA]</scope>
    <source>
        <strain evidence="9 10">NBRC 108950</strain>
    </source>
</reference>
<sequence length="277" mass="29238">MPGARHSILRTLPTSASRLAKHAWPPVLFFVVVVSAWEWAARAGFLDPMVLPAPGEIAANVVDGLSSGLYIINLQVTLMQAISGFLIACALGVAMGSLTTLSERLSRALQPIVLALEATPKIALAPLIIVWFGYGMGSKVALSAVIGFFPVFISTVSGLRSVDPGRMDVLRALGARRWQIFKMVALPGALPHIFAGINIAVVLALLGTIVGEFMGAKEGLGTLILYANGNLDTARVFSILLVLAATGLTLHALVDFTRARLLFWDDADTAIPTGPGT</sequence>
<keyword evidence="10" id="KW-1185">Reference proteome</keyword>
<dbReference type="Proteomes" id="UP000321058">
    <property type="component" value="Unassembled WGS sequence"/>
</dbReference>
<dbReference type="InterPro" id="IPR035906">
    <property type="entry name" value="MetI-like_sf"/>
</dbReference>
<dbReference type="RefSeq" id="WP_170303114.1">
    <property type="nucleotide sequence ID" value="NZ_BKAJ01000055.1"/>
</dbReference>
<dbReference type="PANTHER" id="PTHR30151">
    <property type="entry name" value="ALKANE SULFONATE ABC TRANSPORTER-RELATED, MEMBRANE SUBUNIT"/>
    <property type="match status" value="1"/>
</dbReference>
<protein>
    <submittedName>
        <fullName evidence="9">Membrane protein</fullName>
    </submittedName>
</protein>
<keyword evidence="5 7" id="KW-1133">Transmembrane helix</keyword>
<name>A0A512NB08_9HYPH</name>
<feature type="transmembrane region" description="Helical" evidence="7">
    <location>
        <begin position="140"/>
        <end position="162"/>
    </location>
</feature>
<keyword evidence="6 7" id="KW-0472">Membrane</keyword>
<keyword evidence="3" id="KW-1003">Cell membrane</keyword>
<evidence type="ECO:0000256" key="5">
    <source>
        <dbReference type="ARBA" id="ARBA00022989"/>
    </source>
</evidence>
<keyword evidence="2 7" id="KW-0813">Transport</keyword>
<keyword evidence="4 7" id="KW-0812">Transmembrane</keyword>
<evidence type="ECO:0000256" key="1">
    <source>
        <dbReference type="ARBA" id="ARBA00004651"/>
    </source>
</evidence>
<organism evidence="9 10">
    <name type="scientific">Reyranella soli</name>
    <dbReference type="NCBI Taxonomy" id="1230389"/>
    <lineage>
        <taxon>Bacteria</taxon>
        <taxon>Pseudomonadati</taxon>
        <taxon>Pseudomonadota</taxon>
        <taxon>Alphaproteobacteria</taxon>
        <taxon>Hyphomicrobiales</taxon>
        <taxon>Reyranellaceae</taxon>
        <taxon>Reyranella</taxon>
    </lineage>
</organism>
<proteinExistence type="inferred from homology"/>
<feature type="domain" description="ABC transmembrane type-1" evidence="8">
    <location>
        <begin position="74"/>
        <end position="254"/>
    </location>
</feature>
<comment type="subcellular location">
    <subcellularLocation>
        <location evidence="1 7">Cell membrane</location>
        <topology evidence="1 7">Multi-pass membrane protein</topology>
    </subcellularLocation>
</comment>
<evidence type="ECO:0000256" key="6">
    <source>
        <dbReference type="ARBA" id="ARBA00023136"/>
    </source>
</evidence>
<evidence type="ECO:0000313" key="9">
    <source>
        <dbReference type="EMBL" id="GEP56127.1"/>
    </source>
</evidence>
<comment type="caution">
    <text evidence="9">The sequence shown here is derived from an EMBL/GenBank/DDBJ whole genome shotgun (WGS) entry which is preliminary data.</text>
</comment>
<comment type="similarity">
    <text evidence="7">Belongs to the binding-protein-dependent transport system permease family.</text>
</comment>
<dbReference type="Gene3D" id="1.10.3720.10">
    <property type="entry name" value="MetI-like"/>
    <property type="match status" value="1"/>
</dbReference>
<evidence type="ECO:0000259" key="8">
    <source>
        <dbReference type="PROSITE" id="PS50928"/>
    </source>
</evidence>
<evidence type="ECO:0000256" key="2">
    <source>
        <dbReference type="ARBA" id="ARBA00022448"/>
    </source>
</evidence>
<dbReference type="GO" id="GO:0055085">
    <property type="term" value="P:transmembrane transport"/>
    <property type="evidence" value="ECO:0007669"/>
    <property type="project" value="InterPro"/>
</dbReference>
<accession>A0A512NB08</accession>
<feature type="transmembrane region" description="Helical" evidence="7">
    <location>
        <begin position="23"/>
        <end position="41"/>
    </location>
</feature>
<evidence type="ECO:0000256" key="7">
    <source>
        <dbReference type="RuleBase" id="RU363032"/>
    </source>
</evidence>
<feature type="transmembrane region" description="Helical" evidence="7">
    <location>
        <begin position="113"/>
        <end position="134"/>
    </location>
</feature>
<evidence type="ECO:0000313" key="10">
    <source>
        <dbReference type="Proteomes" id="UP000321058"/>
    </source>
</evidence>
<dbReference type="EMBL" id="BKAJ01000055">
    <property type="protein sequence ID" value="GEP56127.1"/>
    <property type="molecule type" value="Genomic_DNA"/>
</dbReference>
<evidence type="ECO:0000256" key="3">
    <source>
        <dbReference type="ARBA" id="ARBA00022475"/>
    </source>
</evidence>
<dbReference type="SUPFAM" id="SSF161098">
    <property type="entry name" value="MetI-like"/>
    <property type="match status" value="1"/>
</dbReference>
<dbReference type="AlphaFoldDB" id="A0A512NB08"/>
<dbReference type="PROSITE" id="PS50928">
    <property type="entry name" value="ABC_TM1"/>
    <property type="match status" value="1"/>
</dbReference>
<dbReference type="Pfam" id="PF00528">
    <property type="entry name" value="BPD_transp_1"/>
    <property type="match status" value="1"/>
</dbReference>